<protein>
    <recommendedName>
        <fullName evidence="5">HP domain-containing protein</fullName>
    </recommendedName>
</protein>
<name>A0A437DCU9_ORYJA</name>
<dbReference type="Gene3D" id="1.10.950.10">
    <property type="entry name" value="Villin headpiece domain"/>
    <property type="match status" value="1"/>
</dbReference>
<keyword evidence="3" id="KW-0677">Repeat</keyword>
<dbReference type="Proteomes" id="UP000283210">
    <property type="component" value="Chromosome 5"/>
</dbReference>
<dbReference type="Pfam" id="PF00626">
    <property type="entry name" value="Gelsolin"/>
    <property type="match status" value="1"/>
</dbReference>
<dbReference type="OrthoDB" id="28894at2759"/>
<dbReference type="PANTHER" id="PTHR11977:SF33">
    <property type="entry name" value="ADVILLIN"/>
    <property type="match status" value="1"/>
</dbReference>
<comment type="similarity">
    <text evidence="1">Belongs to the villin/gelsolin family.</text>
</comment>
<dbReference type="Pfam" id="PF02209">
    <property type="entry name" value="VHP"/>
    <property type="match status" value="1"/>
</dbReference>
<dbReference type="SUPFAM" id="SSF47050">
    <property type="entry name" value="VHP, Villin headpiece domain"/>
    <property type="match status" value="1"/>
</dbReference>
<dbReference type="InterPro" id="IPR029006">
    <property type="entry name" value="ADF-H/Gelsolin-like_dom_sf"/>
</dbReference>
<feature type="domain" description="HP" evidence="5">
    <location>
        <begin position="101"/>
        <end position="167"/>
    </location>
</feature>
<dbReference type="AlphaFoldDB" id="A0A437DCU9"/>
<dbReference type="InterPro" id="IPR036886">
    <property type="entry name" value="Villin_headpiece_dom_sf"/>
</dbReference>
<keyword evidence="2" id="KW-0117">Actin capping</keyword>
<dbReference type="InterPro" id="IPR007123">
    <property type="entry name" value="Gelsolin-like_dom"/>
</dbReference>
<reference evidence="6 7" key="1">
    <citation type="submission" date="2018-11" db="EMBL/GenBank/DDBJ databases">
        <authorList>
            <person name="Lopez-Roques C."/>
            <person name="Donnadieu C."/>
            <person name="Bouchez O."/>
            <person name="Klopp C."/>
            <person name="Cabau C."/>
            <person name="Zahm M."/>
        </authorList>
    </citation>
    <scope>NUCLEOTIDE SEQUENCE [LARGE SCALE GENOMIC DNA]</scope>
    <source>
        <strain evidence="6">RS831</strain>
        <tissue evidence="6">Whole body</tissue>
    </source>
</reference>
<dbReference type="SMART" id="SM00262">
    <property type="entry name" value="GEL"/>
    <property type="match status" value="1"/>
</dbReference>
<keyword evidence="7" id="KW-1185">Reference proteome</keyword>
<dbReference type="InterPro" id="IPR003128">
    <property type="entry name" value="Villin_headpiece"/>
</dbReference>
<dbReference type="Gene3D" id="3.40.20.10">
    <property type="entry name" value="Severin"/>
    <property type="match status" value="1"/>
</dbReference>
<dbReference type="SMART" id="SM00153">
    <property type="entry name" value="VHP"/>
    <property type="match status" value="1"/>
</dbReference>
<sequence>MLLDTWDQLFLWIGKEANETERKESVARSQEYLRTHPGDRDPDTPIVMIKEGFEPPTFTGWFTAWDPFKWSSGKSYDDLKRELGDVALPVDIKPQEQKAVQREFQSFPPDMLLNKQASELPEGVDPVLKEKYLSDGDFIDVFGISKDDFVSLPQWKQLKLKKEKGLF</sequence>
<evidence type="ECO:0000313" key="7">
    <source>
        <dbReference type="Proteomes" id="UP000283210"/>
    </source>
</evidence>
<evidence type="ECO:0000256" key="3">
    <source>
        <dbReference type="ARBA" id="ARBA00022737"/>
    </source>
</evidence>
<evidence type="ECO:0000256" key="1">
    <source>
        <dbReference type="ARBA" id="ARBA00008418"/>
    </source>
</evidence>
<dbReference type="GO" id="GO:0015629">
    <property type="term" value="C:actin cytoskeleton"/>
    <property type="evidence" value="ECO:0007669"/>
    <property type="project" value="TreeGrafter"/>
</dbReference>
<dbReference type="EMBL" id="CM012441">
    <property type="protein sequence ID" value="RVE72778.1"/>
    <property type="molecule type" value="Genomic_DNA"/>
</dbReference>
<dbReference type="PROSITE" id="PS51089">
    <property type="entry name" value="HP"/>
    <property type="match status" value="1"/>
</dbReference>
<dbReference type="GO" id="GO:0008154">
    <property type="term" value="P:actin polymerization or depolymerization"/>
    <property type="evidence" value="ECO:0007669"/>
    <property type="project" value="TreeGrafter"/>
</dbReference>
<organism evidence="6 7">
    <name type="scientific">Oryzias javanicus</name>
    <name type="common">Javanese ricefish</name>
    <name type="synonym">Aplocheilus javanicus</name>
    <dbReference type="NCBI Taxonomy" id="123683"/>
    <lineage>
        <taxon>Eukaryota</taxon>
        <taxon>Metazoa</taxon>
        <taxon>Chordata</taxon>
        <taxon>Craniata</taxon>
        <taxon>Vertebrata</taxon>
        <taxon>Euteleostomi</taxon>
        <taxon>Actinopterygii</taxon>
        <taxon>Neopterygii</taxon>
        <taxon>Teleostei</taxon>
        <taxon>Neoteleostei</taxon>
        <taxon>Acanthomorphata</taxon>
        <taxon>Ovalentaria</taxon>
        <taxon>Atherinomorphae</taxon>
        <taxon>Beloniformes</taxon>
        <taxon>Adrianichthyidae</taxon>
        <taxon>Oryziinae</taxon>
        <taxon>Oryzias</taxon>
    </lineage>
</organism>
<dbReference type="InterPro" id="IPR007122">
    <property type="entry name" value="Villin/Gelsolin"/>
</dbReference>
<dbReference type="GO" id="GO:0005546">
    <property type="term" value="F:phosphatidylinositol-4,5-bisphosphate binding"/>
    <property type="evidence" value="ECO:0007669"/>
    <property type="project" value="TreeGrafter"/>
</dbReference>
<dbReference type="SUPFAM" id="SSF55753">
    <property type="entry name" value="Actin depolymerizing proteins"/>
    <property type="match status" value="1"/>
</dbReference>
<dbReference type="GO" id="GO:0051016">
    <property type="term" value="P:barbed-end actin filament capping"/>
    <property type="evidence" value="ECO:0007669"/>
    <property type="project" value="TreeGrafter"/>
</dbReference>
<gene>
    <name evidence="6" type="ORF">OJAV_G00041410</name>
</gene>
<dbReference type="FunFam" id="3.40.20.10:FF:000005">
    <property type="entry name" value="Gelsolin"/>
    <property type="match status" value="1"/>
</dbReference>
<dbReference type="GO" id="GO:0051015">
    <property type="term" value="F:actin filament binding"/>
    <property type="evidence" value="ECO:0007669"/>
    <property type="project" value="InterPro"/>
</dbReference>
<accession>A0A437DCU9</accession>
<evidence type="ECO:0000256" key="4">
    <source>
        <dbReference type="ARBA" id="ARBA00023203"/>
    </source>
</evidence>
<evidence type="ECO:0000256" key="2">
    <source>
        <dbReference type="ARBA" id="ARBA00022467"/>
    </source>
</evidence>
<keyword evidence="4" id="KW-0009">Actin-binding</keyword>
<dbReference type="GO" id="GO:0051014">
    <property type="term" value="P:actin filament severing"/>
    <property type="evidence" value="ECO:0007669"/>
    <property type="project" value="TreeGrafter"/>
</dbReference>
<proteinExistence type="inferred from homology"/>
<evidence type="ECO:0000259" key="5">
    <source>
        <dbReference type="PROSITE" id="PS51089"/>
    </source>
</evidence>
<evidence type="ECO:0000313" key="6">
    <source>
        <dbReference type="EMBL" id="RVE72778.1"/>
    </source>
</evidence>
<dbReference type="PANTHER" id="PTHR11977">
    <property type="entry name" value="VILLIN"/>
    <property type="match status" value="1"/>
</dbReference>
<reference evidence="6 7" key="2">
    <citation type="submission" date="2019-01" db="EMBL/GenBank/DDBJ databases">
        <title>A chromosome length genome reference of the Java medaka (oryzias javanicus).</title>
        <authorList>
            <person name="Herpin A."/>
            <person name="Takehana Y."/>
            <person name="Naruse K."/>
            <person name="Ansai S."/>
            <person name="Kawaguchi M."/>
        </authorList>
    </citation>
    <scope>NUCLEOTIDE SEQUENCE [LARGE SCALE GENOMIC DNA]</scope>
    <source>
        <strain evidence="6">RS831</strain>
        <tissue evidence="6">Whole body</tissue>
    </source>
</reference>
<dbReference type="GO" id="GO:0005737">
    <property type="term" value="C:cytoplasm"/>
    <property type="evidence" value="ECO:0007669"/>
    <property type="project" value="TreeGrafter"/>
</dbReference>